<keyword evidence="8" id="KW-0418">Kinase</keyword>
<evidence type="ECO:0000256" key="5">
    <source>
        <dbReference type="ARBA" id="ARBA00022679"/>
    </source>
</evidence>
<feature type="transmembrane region" description="Helical" evidence="12">
    <location>
        <begin position="231"/>
        <end position="250"/>
    </location>
</feature>
<dbReference type="PANTHER" id="PTHR30175:SF1">
    <property type="entry name" value="PTS SYSTEM ARBUTIN-, CELLOBIOSE-, AND SALICIN-SPECIFIC EIIBC COMPONENT-RELATED"/>
    <property type="match status" value="1"/>
</dbReference>
<dbReference type="InterPro" id="IPR036878">
    <property type="entry name" value="Glu_permease_IIB"/>
</dbReference>
<evidence type="ECO:0000256" key="8">
    <source>
        <dbReference type="ARBA" id="ARBA00022777"/>
    </source>
</evidence>
<keyword evidence="3" id="KW-1003">Cell membrane</keyword>
<dbReference type="Pfam" id="PF00367">
    <property type="entry name" value="PTS_EIIB"/>
    <property type="match status" value="1"/>
</dbReference>
<keyword evidence="5" id="KW-0808">Transferase</keyword>
<comment type="subcellular location">
    <subcellularLocation>
        <location evidence="1">Cell membrane</location>
        <topology evidence="1">Multi-pass membrane protein</topology>
    </subcellularLocation>
</comment>
<keyword evidence="6" id="KW-0598">Phosphotransferase system</keyword>
<keyword evidence="2" id="KW-0813">Transport</keyword>
<dbReference type="InterPro" id="IPR013013">
    <property type="entry name" value="PTS_EIIC_1"/>
</dbReference>
<evidence type="ECO:0000256" key="11">
    <source>
        <dbReference type="PROSITE-ProRule" id="PRU00421"/>
    </source>
</evidence>
<evidence type="ECO:0000256" key="6">
    <source>
        <dbReference type="ARBA" id="ARBA00022683"/>
    </source>
</evidence>
<evidence type="ECO:0000256" key="1">
    <source>
        <dbReference type="ARBA" id="ARBA00004651"/>
    </source>
</evidence>
<dbReference type="PROSITE" id="PS51098">
    <property type="entry name" value="PTS_EIIB_TYPE_1"/>
    <property type="match status" value="1"/>
</dbReference>
<organism evidence="15 16">
    <name type="scientific">Tatumella punctata</name>
    <dbReference type="NCBI Taxonomy" id="399969"/>
    <lineage>
        <taxon>Bacteria</taxon>
        <taxon>Pseudomonadati</taxon>
        <taxon>Pseudomonadota</taxon>
        <taxon>Gammaproteobacteria</taxon>
        <taxon>Enterobacterales</taxon>
        <taxon>Erwiniaceae</taxon>
        <taxon>Tatumella</taxon>
    </lineage>
</organism>
<protein>
    <submittedName>
        <fullName evidence="15">PTS transporter subunit EIIC</fullName>
    </submittedName>
</protein>
<gene>
    <name evidence="15" type="ORF">ACFP73_05740</name>
</gene>
<feature type="active site" description="Phosphocysteine intermediate; for EIIB activity" evidence="11">
    <location>
        <position position="26"/>
    </location>
</feature>
<comment type="caution">
    <text evidence="15">The sequence shown here is derived from an EMBL/GenBank/DDBJ whole genome shotgun (WGS) entry which is preliminary data.</text>
</comment>
<evidence type="ECO:0000256" key="7">
    <source>
        <dbReference type="ARBA" id="ARBA00022692"/>
    </source>
</evidence>
<dbReference type="PROSITE" id="PS01035">
    <property type="entry name" value="PTS_EIIB_TYPE_1_CYS"/>
    <property type="match status" value="1"/>
</dbReference>
<evidence type="ECO:0000256" key="12">
    <source>
        <dbReference type="SAM" id="Phobius"/>
    </source>
</evidence>
<keyword evidence="9 12" id="KW-1133">Transmembrane helix</keyword>
<feature type="transmembrane region" description="Helical" evidence="12">
    <location>
        <begin position="202"/>
        <end position="224"/>
    </location>
</feature>
<evidence type="ECO:0000259" key="14">
    <source>
        <dbReference type="PROSITE" id="PS51103"/>
    </source>
</evidence>
<feature type="transmembrane region" description="Helical" evidence="12">
    <location>
        <begin position="345"/>
        <end position="370"/>
    </location>
</feature>
<evidence type="ECO:0000259" key="13">
    <source>
        <dbReference type="PROSITE" id="PS51098"/>
    </source>
</evidence>
<dbReference type="PANTHER" id="PTHR30175">
    <property type="entry name" value="PHOSPHOTRANSFERASE SYSTEM TRANSPORT PROTEIN"/>
    <property type="match status" value="1"/>
</dbReference>
<name>A0ABW1VP83_9GAMM</name>
<dbReference type="Proteomes" id="UP001596215">
    <property type="component" value="Unassembled WGS sequence"/>
</dbReference>
<feature type="transmembrane region" description="Helical" evidence="12">
    <location>
        <begin position="415"/>
        <end position="438"/>
    </location>
</feature>
<evidence type="ECO:0000256" key="9">
    <source>
        <dbReference type="ARBA" id="ARBA00022989"/>
    </source>
</evidence>
<dbReference type="InterPro" id="IPR050558">
    <property type="entry name" value="PTS_Sugar-Specific_Components"/>
</dbReference>
<evidence type="ECO:0000256" key="4">
    <source>
        <dbReference type="ARBA" id="ARBA00022597"/>
    </source>
</evidence>
<keyword evidence="16" id="KW-1185">Reference proteome</keyword>
<keyword evidence="4" id="KW-0762">Sugar transport</keyword>
<feature type="transmembrane region" description="Helical" evidence="12">
    <location>
        <begin position="171"/>
        <end position="190"/>
    </location>
</feature>
<evidence type="ECO:0000256" key="10">
    <source>
        <dbReference type="ARBA" id="ARBA00023136"/>
    </source>
</evidence>
<evidence type="ECO:0000256" key="2">
    <source>
        <dbReference type="ARBA" id="ARBA00022448"/>
    </source>
</evidence>
<feature type="transmembrane region" description="Helical" evidence="12">
    <location>
        <begin position="282"/>
        <end position="303"/>
    </location>
</feature>
<evidence type="ECO:0000313" key="15">
    <source>
        <dbReference type="EMBL" id="MFC6361606.1"/>
    </source>
</evidence>
<evidence type="ECO:0000313" key="16">
    <source>
        <dbReference type="Proteomes" id="UP001596215"/>
    </source>
</evidence>
<feature type="domain" description="PTS EIIC type-1" evidence="14">
    <location>
        <begin position="102"/>
        <end position="452"/>
    </location>
</feature>
<dbReference type="InterPro" id="IPR003352">
    <property type="entry name" value="PTS_EIIC"/>
</dbReference>
<dbReference type="Gene3D" id="3.30.1360.60">
    <property type="entry name" value="Glucose permease domain IIB"/>
    <property type="match status" value="1"/>
</dbReference>
<dbReference type="InterPro" id="IPR018113">
    <property type="entry name" value="PTrfase_EIIB_Cys"/>
</dbReference>
<feature type="transmembrane region" description="Helical" evidence="12">
    <location>
        <begin position="318"/>
        <end position="338"/>
    </location>
</feature>
<reference evidence="16" key="1">
    <citation type="journal article" date="2019" name="Int. J. Syst. Evol. Microbiol.">
        <title>The Global Catalogue of Microorganisms (GCM) 10K type strain sequencing project: providing services to taxonomists for standard genome sequencing and annotation.</title>
        <authorList>
            <consortium name="The Broad Institute Genomics Platform"/>
            <consortium name="The Broad Institute Genome Sequencing Center for Infectious Disease"/>
            <person name="Wu L."/>
            <person name="Ma J."/>
        </authorList>
    </citation>
    <scope>NUCLEOTIDE SEQUENCE [LARGE SCALE GENOMIC DNA]</scope>
    <source>
        <strain evidence="16">CGMCC 4.1530</strain>
    </source>
</reference>
<keyword evidence="7 12" id="KW-0812">Transmembrane</keyword>
<evidence type="ECO:0000256" key="3">
    <source>
        <dbReference type="ARBA" id="ARBA00022475"/>
    </source>
</evidence>
<dbReference type="InterPro" id="IPR001996">
    <property type="entry name" value="PTS_IIB_1"/>
</dbReference>
<accession>A0ABW1VP83</accession>
<feature type="transmembrane region" description="Helical" evidence="12">
    <location>
        <begin position="376"/>
        <end position="403"/>
    </location>
</feature>
<proteinExistence type="predicted"/>
<keyword evidence="10 12" id="KW-0472">Membrane</keyword>
<sequence length="457" mass="47574">MSVNLLAENILTGLGGAGNILNLTHCATRLRIRLADTTKCNDAAIKQINGVLGTVTVSGQYQLIIGHQVATVYQALQQRCQSASPGQQATGGSGPARLPVFDIISGSFLPLLGLMAAGGLLKVILTVTGYLSPATAAGNTCQILAAIANCPFYFLPVLLGCSLARRLGANPFSGLIIGAALLDPVISGIITQPGSSFASLPLVPVSYAGSVFPVFIAVTACYWLEKLLLRIIPLFLQLALVPMLSLIIIIPATLLIFGPFGIALGEQLALLIGMLQNSSGLLCGLILGAGYTFIVLFGLHWGLVPVILANLASGGDPLYAIGGMAAFAQIGVAAGVLVSRPPKELRVLLSSALLPAMISGVTEPIIYGLMLPFRRLFLYTAIASAIGGAINGYFGVQMVAYAFASLPAIPAFTPVGIYLVSVLVTVTSAAIMVLIFGYRQPARVQGEHHHERKTTVS</sequence>
<dbReference type="EMBL" id="JBHSUC010000005">
    <property type="protein sequence ID" value="MFC6361606.1"/>
    <property type="molecule type" value="Genomic_DNA"/>
</dbReference>
<dbReference type="PROSITE" id="PS51103">
    <property type="entry name" value="PTS_EIIC_TYPE_1"/>
    <property type="match status" value="1"/>
</dbReference>
<feature type="transmembrane region" description="Helical" evidence="12">
    <location>
        <begin position="108"/>
        <end position="131"/>
    </location>
</feature>
<dbReference type="Pfam" id="PF02378">
    <property type="entry name" value="PTS_EIIC"/>
    <property type="match status" value="1"/>
</dbReference>
<feature type="domain" description="PTS EIIB type-1" evidence="13">
    <location>
        <begin position="4"/>
        <end position="86"/>
    </location>
</feature>
<dbReference type="SUPFAM" id="SSF55604">
    <property type="entry name" value="Glucose permease domain IIB"/>
    <property type="match status" value="1"/>
</dbReference>
<feature type="transmembrane region" description="Helical" evidence="12">
    <location>
        <begin position="143"/>
        <end position="164"/>
    </location>
</feature>
<dbReference type="CDD" id="cd00212">
    <property type="entry name" value="PTS_IIB_glc"/>
    <property type="match status" value="1"/>
</dbReference>
<dbReference type="RefSeq" id="WP_212708995.1">
    <property type="nucleotide sequence ID" value="NZ_BAAAFW010000095.1"/>
</dbReference>